<protein>
    <submittedName>
        <fullName evidence="2">ADR119Wp</fullName>
    </submittedName>
</protein>
<proteinExistence type="inferred from homology"/>
<dbReference type="Pfam" id="PF19326">
    <property type="entry name" value="AMP_deaminase"/>
    <property type="match status" value="2"/>
</dbReference>
<accession>Q75A08</accession>
<dbReference type="PANTHER" id="PTHR11359">
    <property type="entry name" value="AMP DEAMINASE"/>
    <property type="match status" value="1"/>
</dbReference>
<evidence type="ECO:0000313" key="3">
    <source>
        <dbReference type="Proteomes" id="UP000000591"/>
    </source>
</evidence>
<dbReference type="AlphaFoldDB" id="Q75A08"/>
<dbReference type="RefSeq" id="NP_984215.1">
    <property type="nucleotide sequence ID" value="NM_209568.1"/>
</dbReference>
<dbReference type="OMA" id="SYNIRWN"/>
<dbReference type="SUPFAM" id="SSF51556">
    <property type="entry name" value="Metallo-dependent hydrolases"/>
    <property type="match status" value="1"/>
</dbReference>
<dbReference type="GeneID" id="4620378"/>
<name>Q75A08_EREGS</name>
<dbReference type="STRING" id="284811.Q75A08"/>
<dbReference type="GO" id="GO:0005829">
    <property type="term" value="C:cytosol"/>
    <property type="evidence" value="ECO:0000318"/>
    <property type="project" value="GO_Central"/>
</dbReference>
<dbReference type="Proteomes" id="UP000000591">
    <property type="component" value="Chromosome IV"/>
</dbReference>
<gene>
    <name evidence="2" type="ORF">AGOS_ADR119W</name>
</gene>
<dbReference type="EMBL" id="AE016817">
    <property type="protein sequence ID" value="AAS52039.1"/>
    <property type="molecule type" value="Genomic_DNA"/>
</dbReference>
<reference evidence="3" key="2">
    <citation type="journal article" date="2013" name="G3 (Bethesda)">
        <title>Genomes of Ashbya fungi isolated from insects reveal four mating-type loci, numerous translocations, lack of transposons, and distinct gene duplications.</title>
        <authorList>
            <person name="Dietrich F.S."/>
            <person name="Voegeli S."/>
            <person name="Kuo S."/>
            <person name="Philippsen P."/>
        </authorList>
    </citation>
    <scope>GENOME REANNOTATION</scope>
    <source>
        <strain evidence="3">ATCC 10895 / CBS 109.51 / FGSC 9923 / NRRL Y-1056</strain>
    </source>
</reference>
<evidence type="ECO:0000256" key="1">
    <source>
        <dbReference type="ARBA" id="ARBA00006676"/>
    </source>
</evidence>
<reference evidence="2 3" key="1">
    <citation type="journal article" date="2004" name="Science">
        <title>The Ashbya gossypii genome as a tool for mapping the ancient Saccharomyces cerevisiae genome.</title>
        <authorList>
            <person name="Dietrich F.S."/>
            <person name="Voegeli S."/>
            <person name="Brachat S."/>
            <person name="Lerch A."/>
            <person name="Gates K."/>
            <person name="Steiner S."/>
            <person name="Mohr C."/>
            <person name="Pohlmann R."/>
            <person name="Luedi P."/>
            <person name="Choi S."/>
            <person name="Wing R.A."/>
            <person name="Flavier A."/>
            <person name="Gaffney T.D."/>
            <person name="Philippsen P."/>
        </authorList>
    </citation>
    <scope>NUCLEOTIDE SEQUENCE [LARGE SCALE GENOMIC DNA]</scope>
    <source>
        <strain evidence="3">ATCC 10895 / CBS 109.51 / FGSC 9923 / NRRL Y-1056</strain>
    </source>
</reference>
<dbReference type="GO" id="GO:0032264">
    <property type="term" value="P:IMP salvage"/>
    <property type="evidence" value="ECO:0007669"/>
    <property type="project" value="InterPro"/>
</dbReference>
<dbReference type="FunCoup" id="Q75A08">
    <property type="interactions" value="92"/>
</dbReference>
<organism evidence="2 3">
    <name type="scientific">Eremothecium gossypii (strain ATCC 10895 / CBS 109.51 / FGSC 9923 / NRRL Y-1056)</name>
    <name type="common">Yeast</name>
    <name type="synonym">Ashbya gossypii</name>
    <dbReference type="NCBI Taxonomy" id="284811"/>
    <lineage>
        <taxon>Eukaryota</taxon>
        <taxon>Fungi</taxon>
        <taxon>Dikarya</taxon>
        <taxon>Ascomycota</taxon>
        <taxon>Saccharomycotina</taxon>
        <taxon>Saccharomycetes</taxon>
        <taxon>Saccharomycetales</taxon>
        <taxon>Saccharomycetaceae</taxon>
        <taxon>Eremothecium</taxon>
    </lineage>
</organism>
<dbReference type="OrthoDB" id="1723809at2759"/>
<dbReference type="eggNOG" id="KOG1096">
    <property type="taxonomic scope" value="Eukaryota"/>
</dbReference>
<dbReference type="InterPro" id="IPR006329">
    <property type="entry name" value="AMPD"/>
</dbReference>
<dbReference type="GO" id="GO:0003876">
    <property type="term" value="F:AMP deaminase activity"/>
    <property type="evidence" value="ECO:0007669"/>
    <property type="project" value="InterPro"/>
</dbReference>
<comment type="similarity">
    <text evidence="1">Belongs to the metallo-dependent hydrolases superfamily. Adenosine and AMP deaminases family.</text>
</comment>
<sequence length="748" mass="87712">MARQMAQPDLSGVSKLSLDDLDIDQPPAEFDQQILMGMPMHMEWRALNIPPFPDVEALRRKYINGSRQDNRSNYKYDLQNWFLYPEPLPKFWKFEHDRRLQLPIAERVSFQEPEFSSGFAARLHAEGFRYTGEYFNLDKYAERFQAISVNPPHNKVSLQLPTFEVFMDDLRQMANAVAAPDFISAAEKRLSYLENRYDLFQHLRSRTENLEIKAVRHRDFYNTRKVDPNMVLHGCIPQRQLNEFICEKLNLEPDRVVHVDRQGKNWTLRNIFQGNYVGICDFQSSNEDIRLKIVDDEFMEWYKNYYLPNYQCAWVSQLSSSDLSLGSALDLPHRMYYMIAKVFLDFDNDISGEYLAEMVIKYVIHSLEKSKYQLVHLSVDFQFQQPSWWLKFSSWVCRWKLVSFNIRWNVRVKREYSRLYKLGFLNDFETYLDYIFGPLIYDANIQNIELQCFLSTVVNIDFVLESSDENNVQTENTVFPPSSWQSHGENPPLAYYMYYFHWRLAHVNAARHSRKQNSILLRSCPQPDQNRASQTNIDVTEQTESLLCNLLLCNGGLLQGEVLWSTIPTLTYIYYLLQIPVVVAPLSPFKAQSLNLEGGIQQNTLEFNTGSGYHYRENPFMRMHRIGMRVVLSSNMVLFNNSYTAEPVLEEYSVAASIYLLSAADLSEFVRDSIISSGFEGFYKRHWIGVVTSATEYTSEIIGSVDIWYDESANTAEKHNVPNIRRIYRMGTLTTEKEFYNKVFRNSR</sequence>
<dbReference type="InParanoid" id="Q75A08"/>
<dbReference type="Gene3D" id="3.20.20.140">
    <property type="entry name" value="Metal-dependent hydrolases"/>
    <property type="match status" value="2"/>
</dbReference>
<dbReference type="InterPro" id="IPR032466">
    <property type="entry name" value="Metal_Hydrolase"/>
</dbReference>
<dbReference type="PANTHER" id="PTHR11359:SF7">
    <property type="entry name" value="INACTIVE DEAMINASE YBR284W-RELATED"/>
    <property type="match status" value="1"/>
</dbReference>
<keyword evidence="3" id="KW-1185">Reference proteome</keyword>
<evidence type="ECO:0000313" key="2">
    <source>
        <dbReference type="EMBL" id="AAS52039.1"/>
    </source>
</evidence>
<dbReference type="KEGG" id="ago:AGOS_ADR119W"/>
<dbReference type="HOGENOM" id="CLU_003782_2_0_1"/>